<evidence type="ECO:0000259" key="15">
    <source>
        <dbReference type="SMART" id="SM01024"/>
    </source>
</evidence>
<dbReference type="PANTHER" id="PTHR23070">
    <property type="entry name" value="BCS1 AAA-TYPE ATPASE"/>
    <property type="match status" value="1"/>
</dbReference>
<keyword evidence="4 12" id="KW-0547">Nucleotide-binding</keyword>
<evidence type="ECO:0000259" key="14">
    <source>
        <dbReference type="SMART" id="SM00382"/>
    </source>
</evidence>
<dbReference type="InterPro" id="IPR003960">
    <property type="entry name" value="ATPase_AAA_CS"/>
</dbReference>
<dbReference type="CDD" id="cd19510">
    <property type="entry name" value="RecA-like_BCS1"/>
    <property type="match status" value="1"/>
</dbReference>
<organism evidence="16 17">
    <name type="scientific">Viridothelium virens</name>
    <name type="common">Speckled blister lichen</name>
    <name type="synonym">Trypethelium virens</name>
    <dbReference type="NCBI Taxonomy" id="1048519"/>
    <lineage>
        <taxon>Eukaryota</taxon>
        <taxon>Fungi</taxon>
        <taxon>Dikarya</taxon>
        <taxon>Ascomycota</taxon>
        <taxon>Pezizomycotina</taxon>
        <taxon>Dothideomycetes</taxon>
        <taxon>Dothideomycetes incertae sedis</taxon>
        <taxon>Trypetheliales</taxon>
        <taxon>Trypetheliaceae</taxon>
        <taxon>Viridothelium</taxon>
    </lineage>
</organism>
<keyword evidence="9" id="KW-0496">Mitochondrion</keyword>
<dbReference type="InterPro" id="IPR027417">
    <property type="entry name" value="P-loop_NTPase"/>
</dbReference>
<evidence type="ECO:0000256" key="12">
    <source>
        <dbReference type="RuleBase" id="RU003651"/>
    </source>
</evidence>
<comment type="similarity">
    <text evidence="2">Belongs to the AAA ATPase family. BCS1 subfamily.</text>
</comment>
<keyword evidence="6" id="KW-0378">Hydrolase</keyword>
<keyword evidence="17" id="KW-1185">Reference proteome</keyword>
<dbReference type="SMART" id="SM00382">
    <property type="entry name" value="AAA"/>
    <property type="match status" value="1"/>
</dbReference>
<evidence type="ECO:0000256" key="11">
    <source>
        <dbReference type="ARBA" id="ARBA00048778"/>
    </source>
</evidence>
<dbReference type="GO" id="GO:0034551">
    <property type="term" value="P:mitochondrial respiratory chain complex III assembly"/>
    <property type="evidence" value="ECO:0007669"/>
    <property type="project" value="UniProtKB-ARBA"/>
</dbReference>
<proteinExistence type="inferred from homology"/>
<evidence type="ECO:0000313" key="17">
    <source>
        <dbReference type="Proteomes" id="UP000800092"/>
    </source>
</evidence>
<keyword evidence="7 12" id="KW-0067">ATP-binding</keyword>
<dbReference type="InterPro" id="IPR003593">
    <property type="entry name" value="AAA+_ATPase"/>
</dbReference>
<evidence type="ECO:0000256" key="10">
    <source>
        <dbReference type="ARBA" id="ARBA00023136"/>
    </source>
</evidence>
<comment type="subcellular location">
    <subcellularLocation>
        <location evidence="1">Mitochondrion inner membrane</location>
        <topology evidence="1">Single-pass membrane protein</topology>
    </subcellularLocation>
</comment>
<dbReference type="InterPro" id="IPR057495">
    <property type="entry name" value="AAA_lid_BCS1"/>
</dbReference>
<evidence type="ECO:0000256" key="5">
    <source>
        <dbReference type="ARBA" id="ARBA00022792"/>
    </source>
</evidence>
<dbReference type="Pfam" id="PF08740">
    <property type="entry name" value="BCS1_N"/>
    <property type="match status" value="1"/>
</dbReference>
<dbReference type="InterPro" id="IPR003959">
    <property type="entry name" value="ATPase_AAA_core"/>
</dbReference>
<dbReference type="GO" id="GO:0005524">
    <property type="term" value="F:ATP binding"/>
    <property type="evidence" value="ECO:0007669"/>
    <property type="project" value="UniProtKB-KW"/>
</dbReference>
<sequence length="500" mass="55928">MDRDASPSASSPQTVASPVAETSGLTPHNESVESLALAPKRVSARAGSDRSSLLGQFTDNQFFTAGFGLAGLGVIVAAGRTGIRHGAALIKRRMLVHVEITARDTAYQWLLQWMSAYQRSQLNNGAASAASAGDQTRWERLLRKVTPSLRDLQIQTSIINRADGSPQTHFSFVPGPGQHIFRYRNAFIAVSRQREKSFNRDGVPFETVTLTTLFSQRHVFEDLFMEAHRMAQQMREGKTVLYTSYMTEWRQFGQPKRKRPIDSVVLEEGLKERIIDDLKVFLSTRTWYLDRGIPYRRGYLLYGPPGTGKSSFIQALAGELDFNIGILNLSERGLTDDRLNHLLTNIPPRTIVLLEDADAAFINRAKAQEDGFKSTSVTFSGLLNALDGVASAEERVIFLTTNHVSRLDDALIRPGRVDMAVRLGEADTYQIEQLWDRFYSEYDRDGEGKRRFVQKMQALGLVGRSSTAQLQGLFLHNRSNMAGAIEMADRLKEPLPTKVE</sequence>
<dbReference type="GO" id="GO:0016887">
    <property type="term" value="F:ATP hydrolysis activity"/>
    <property type="evidence" value="ECO:0007669"/>
    <property type="project" value="InterPro"/>
</dbReference>
<dbReference type="AlphaFoldDB" id="A0A6A6H1P5"/>
<evidence type="ECO:0000313" key="16">
    <source>
        <dbReference type="EMBL" id="KAF2231630.1"/>
    </source>
</evidence>
<dbReference type="Proteomes" id="UP000800092">
    <property type="component" value="Unassembled WGS sequence"/>
</dbReference>
<keyword evidence="5" id="KW-0999">Mitochondrion inner membrane</keyword>
<evidence type="ECO:0000256" key="8">
    <source>
        <dbReference type="ARBA" id="ARBA00022989"/>
    </source>
</evidence>
<dbReference type="SUPFAM" id="SSF52540">
    <property type="entry name" value="P-loop containing nucleoside triphosphate hydrolases"/>
    <property type="match status" value="1"/>
</dbReference>
<dbReference type="Pfam" id="PF00004">
    <property type="entry name" value="AAA"/>
    <property type="match status" value="1"/>
</dbReference>
<evidence type="ECO:0000256" key="7">
    <source>
        <dbReference type="ARBA" id="ARBA00022840"/>
    </source>
</evidence>
<evidence type="ECO:0008006" key="18">
    <source>
        <dbReference type="Google" id="ProtNLM"/>
    </source>
</evidence>
<dbReference type="Gene3D" id="3.40.50.300">
    <property type="entry name" value="P-loop containing nucleotide triphosphate hydrolases"/>
    <property type="match status" value="1"/>
</dbReference>
<dbReference type="PROSITE" id="PS00674">
    <property type="entry name" value="AAA"/>
    <property type="match status" value="1"/>
</dbReference>
<dbReference type="SMART" id="SM01024">
    <property type="entry name" value="BCS1_N"/>
    <property type="match status" value="1"/>
</dbReference>
<keyword evidence="10" id="KW-0472">Membrane</keyword>
<evidence type="ECO:0000256" key="2">
    <source>
        <dbReference type="ARBA" id="ARBA00007448"/>
    </source>
</evidence>
<name>A0A6A6H1P5_VIRVR</name>
<gene>
    <name evidence="16" type="ORF">EV356DRAFT_569372</name>
</gene>
<feature type="domain" description="AAA+ ATPase" evidence="14">
    <location>
        <begin position="295"/>
        <end position="427"/>
    </location>
</feature>
<comment type="catalytic activity">
    <reaction evidence="11">
        <text>ATP + H2O = ADP + phosphate + H(+)</text>
        <dbReference type="Rhea" id="RHEA:13065"/>
        <dbReference type="ChEBI" id="CHEBI:15377"/>
        <dbReference type="ChEBI" id="CHEBI:15378"/>
        <dbReference type="ChEBI" id="CHEBI:30616"/>
        <dbReference type="ChEBI" id="CHEBI:43474"/>
        <dbReference type="ChEBI" id="CHEBI:456216"/>
    </reaction>
    <physiologicalReaction direction="left-to-right" evidence="11">
        <dbReference type="Rhea" id="RHEA:13066"/>
    </physiologicalReaction>
</comment>
<evidence type="ECO:0000256" key="1">
    <source>
        <dbReference type="ARBA" id="ARBA00004434"/>
    </source>
</evidence>
<evidence type="ECO:0000256" key="6">
    <source>
        <dbReference type="ARBA" id="ARBA00022801"/>
    </source>
</evidence>
<evidence type="ECO:0000256" key="9">
    <source>
        <dbReference type="ARBA" id="ARBA00023128"/>
    </source>
</evidence>
<feature type="compositionally biased region" description="Polar residues" evidence="13">
    <location>
        <begin position="7"/>
        <end position="16"/>
    </location>
</feature>
<keyword evidence="8" id="KW-1133">Transmembrane helix</keyword>
<dbReference type="EMBL" id="ML991824">
    <property type="protein sequence ID" value="KAF2231630.1"/>
    <property type="molecule type" value="Genomic_DNA"/>
</dbReference>
<evidence type="ECO:0000256" key="3">
    <source>
        <dbReference type="ARBA" id="ARBA00022692"/>
    </source>
</evidence>
<keyword evidence="3" id="KW-0812">Transmembrane</keyword>
<dbReference type="FunFam" id="3.40.50.300:FF:000768">
    <property type="entry name" value="Probable mitochondrial chaperone bcs1"/>
    <property type="match status" value="1"/>
</dbReference>
<dbReference type="GO" id="GO:0005743">
    <property type="term" value="C:mitochondrial inner membrane"/>
    <property type="evidence" value="ECO:0007669"/>
    <property type="project" value="UniProtKB-SubCell"/>
</dbReference>
<dbReference type="InterPro" id="IPR014851">
    <property type="entry name" value="BCS1_N"/>
</dbReference>
<feature type="region of interest" description="Disordered" evidence="13">
    <location>
        <begin position="1"/>
        <end position="32"/>
    </location>
</feature>
<evidence type="ECO:0000256" key="13">
    <source>
        <dbReference type="SAM" id="MobiDB-lite"/>
    </source>
</evidence>
<accession>A0A6A6H1P5</accession>
<evidence type="ECO:0000256" key="4">
    <source>
        <dbReference type="ARBA" id="ARBA00022741"/>
    </source>
</evidence>
<feature type="domain" description="BCS1 N-terminal" evidence="15">
    <location>
        <begin position="70"/>
        <end position="264"/>
    </location>
</feature>
<protein>
    <recommendedName>
        <fullName evidence="18">Mitochondrial chaperone BCS1</fullName>
    </recommendedName>
</protein>
<reference evidence="16" key="1">
    <citation type="journal article" date="2020" name="Stud. Mycol.">
        <title>101 Dothideomycetes genomes: a test case for predicting lifestyles and emergence of pathogens.</title>
        <authorList>
            <person name="Haridas S."/>
            <person name="Albert R."/>
            <person name="Binder M."/>
            <person name="Bloem J."/>
            <person name="Labutti K."/>
            <person name="Salamov A."/>
            <person name="Andreopoulos B."/>
            <person name="Baker S."/>
            <person name="Barry K."/>
            <person name="Bills G."/>
            <person name="Bluhm B."/>
            <person name="Cannon C."/>
            <person name="Castanera R."/>
            <person name="Culley D."/>
            <person name="Daum C."/>
            <person name="Ezra D."/>
            <person name="Gonzalez J."/>
            <person name="Henrissat B."/>
            <person name="Kuo A."/>
            <person name="Liang C."/>
            <person name="Lipzen A."/>
            <person name="Lutzoni F."/>
            <person name="Magnuson J."/>
            <person name="Mondo S."/>
            <person name="Nolan M."/>
            <person name="Ohm R."/>
            <person name="Pangilinan J."/>
            <person name="Park H.-J."/>
            <person name="Ramirez L."/>
            <person name="Alfaro M."/>
            <person name="Sun H."/>
            <person name="Tritt A."/>
            <person name="Yoshinaga Y."/>
            <person name="Zwiers L.-H."/>
            <person name="Turgeon B."/>
            <person name="Goodwin S."/>
            <person name="Spatafora J."/>
            <person name="Crous P."/>
            <person name="Grigoriev I."/>
        </authorList>
    </citation>
    <scope>NUCLEOTIDE SEQUENCE</scope>
    <source>
        <strain evidence="16">Tuck. ex Michener</strain>
    </source>
</reference>
<dbReference type="InterPro" id="IPR050747">
    <property type="entry name" value="Mitochondrial_chaperone_BCS1"/>
</dbReference>
<dbReference type="OrthoDB" id="10251412at2759"/>
<dbReference type="Pfam" id="PF25426">
    <property type="entry name" value="AAA_lid_BCS1"/>
    <property type="match status" value="1"/>
</dbReference>